<organism evidence="1 2">
    <name type="scientific">Phyllostomus discolor</name>
    <name type="common">pale spear-nosed bat</name>
    <dbReference type="NCBI Taxonomy" id="89673"/>
    <lineage>
        <taxon>Eukaryota</taxon>
        <taxon>Metazoa</taxon>
        <taxon>Chordata</taxon>
        <taxon>Craniata</taxon>
        <taxon>Vertebrata</taxon>
        <taxon>Euteleostomi</taxon>
        <taxon>Mammalia</taxon>
        <taxon>Eutheria</taxon>
        <taxon>Laurasiatheria</taxon>
        <taxon>Chiroptera</taxon>
        <taxon>Yangochiroptera</taxon>
        <taxon>Phyllostomidae</taxon>
        <taxon>Phyllostominae</taxon>
        <taxon>Phyllostomus</taxon>
    </lineage>
</organism>
<reference evidence="1 2" key="1">
    <citation type="journal article" date="2020" name="Nature">
        <title>Six reference-quality genomes reveal evolution of bat adaptations.</title>
        <authorList>
            <person name="Jebb D."/>
            <person name="Huang Z."/>
            <person name="Pippel M."/>
            <person name="Hughes G.M."/>
            <person name="Lavrichenko K."/>
            <person name="Devanna P."/>
            <person name="Winkler S."/>
            <person name="Jermiin L.S."/>
            <person name="Skirmuntt E.C."/>
            <person name="Katzourakis A."/>
            <person name="Burkitt-Gray L."/>
            <person name="Ray D.A."/>
            <person name="Sullivan K.A.M."/>
            <person name="Roscito J.G."/>
            <person name="Kirilenko B.M."/>
            <person name="Davalos L.M."/>
            <person name="Corthals A.P."/>
            <person name="Power M.L."/>
            <person name="Jones G."/>
            <person name="Ransome R.D."/>
            <person name="Dechmann D.K.N."/>
            <person name="Locatelli A.G."/>
            <person name="Puechmaille S.J."/>
            <person name="Fedrigo O."/>
            <person name="Jarvis E.D."/>
            <person name="Hiller M."/>
            <person name="Vernes S.C."/>
            <person name="Myers E.W."/>
            <person name="Teeling E.C."/>
        </authorList>
    </citation>
    <scope>NUCLEOTIDE SEQUENCE [LARGE SCALE GENOMIC DNA]</scope>
    <source>
        <strain evidence="1">Bat1K_MPI-CBG_1</strain>
    </source>
</reference>
<dbReference type="AlphaFoldDB" id="A0A833Z6N3"/>
<proteinExistence type="predicted"/>
<evidence type="ECO:0000313" key="2">
    <source>
        <dbReference type="Proteomes" id="UP000664940"/>
    </source>
</evidence>
<sequence>MVGEQYLIPSCCDFCNVLEKWPLFRHWCMEGKRGMSEDVNSHFHIDLHLCGTFSVKMGMPTHPQVMGGLKEATEAFTGESTVTTLATKQSMRVFNRQSKADTFLSSVNPKRQHNISLSKKCFLTC</sequence>
<gene>
    <name evidence="1" type="ORF">HJG60_008235</name>
</gene>
<evidence type="ECO:0000313" key="1">
    <source>
        <dbReference type="EMBL" id="KAF6088410.1"/>
    </source>
</evidence>
<accession>A0A833Z6N3</accession>
<dbReference type="Proteomes" id="UP000664940">
    <property type="component" value="Unassembled WGS sequence"/>
</dbReference>
<dbReference type="EMBL" id="JABVXQ010000010">
    <property type="protein sequence ID" value="KAF6088410.1"/>
    <property type="molecule type" value="Genomic_DNA"/>
</dbReference>
<protein>
    <submittedName>
        <fullName evidence="1">Uncharacterized protein</fullName>
    </submittedName>
</protein>
<comment type="caution">
    <text evidence="1">The sequence shown here is derived from an EMBL/GenBank/DDBJ whole genome shotgun (WGS) entry which is preliminary data.</text>
</comment>
<name>A0A833Z6N3_9CHIR</name>